<comment type="caution">
    <text evidence="2">The sequence shown here is derived from an EMBL/GenBank/DDBJ whole genome shotgun (WGS) entry which is preliminary data.</text>
</comment>
<proteinExistence type="predicted"/>
<organism evidence="2 3">
    <name type="scientific">Mucilaginibacter auburnensis</name>
    <dbReference type="NCBI Taxonomy" id="1457233"/>
    <lineage>
        <taxon>Bacteria</taxon>
        <taxon>Pseudomonadati</taxon>
        <taxon>Bacteroidota</taxon>
        <taxon>Sphingobacteriia</taxon>
        <taxon>Sphingobacteriales</taxon>
        <taxon>Sphingobacteriaceae</taxon>
        <taxon>Mucilaginibacter</taxon>
    </lineage>
</organism>
<dbReference type="AlphaFoldDB" id="A0A2H9VN21"/>
<dbReference type="RefSeq" id="WP_100342033.1">
    <property type="nucleotide sequence ID" value="NZ_PGFJ01000002.1"/>
</dbReference>
<feature type="transmembrane region" description="Helical" evidence="1">
    <location>
        <begin position="37"/>
        <end position="60"/>
    </location>
</feature>
<gene>
    <name evidence="2" type="ORF">CLV57_2855</name>
</gene>
<evidence type="ECO:0000313" key="3">
    <source>
        <dbReference type="Proteomes" id="UP000242687"/>
    </source>
</evidence>
<sequence>MISPQEANSPRHYMLLVVAIVIGIAGVYLRFFDFKFASAIANVLLVIGTGIALKAVFAIIK</sequence>
<evidence type="ECO:0000256" key="1">
    <source>
        <dbReference type="SAM" id="Phobius"/>
    </source>
</evidence>
<dbReference type="Proteomes" id="UP000242687">
    <property type="component" value="Unassembled WGS sequence"/>
</dbReference>
<keyword evidence="1" id="KW-0472">Membrane</keyword>
<keyword evidence="1" id="KW-1133">Transmembrane helix</keyword>
<keyword evidence="1" id="KW-0812">Transmembrane</keyword>
<keyword evidence="3" id="KW-1185">Reference proteome</keyword>
<dbReference type="EMBL" id="PGFJ01000002">
    <property type="protein sequence ID" value="PJJ79718.1"/>
    <property type="molecule type" value="Genomic_DNA"/>
</dbReference>
<dbReference type="OrthoDB" id="799545at2"/>
<feature type="transmembrane region" description="Helical" evidence="1">
    <location>
        <begin position="12"/>
        <end position="31"/>
    </location>
</feature>
<protein>
    <submittedName>
        <fullName evidence="2">Uncharacterized protein</fullName>
    </submittedName>
</protein>
<name>A0A2H9VN21_9SPHI</name>
<accession>A0A2H9VN21</accession>
<evidence type="ECO:0000313" key="2">
    <source>
        <dbReference type="EMBL" id="PJJ79718.1"/>
    </source>
</evidence>
<reference evidence="2 3" key="1">
    <citation type="submission" date="2017-11" db="EMBL/GenBank/DDBJ databases">
        <title>Genomic Encyclopedia of Archaeal and Bacterial Type Strains, Phase II (KMG-II): From Individual Species to Whole Genera.</title>
        <authorList>
            <person name="Goeker M."/>
        </authorList>
    </citation>
    <scope>NUCLEOTIDE SEQUENCE [LARGE SCALE GENOMIC DNA]</scope>
    <source>
        <strain evidence="2 3">DSM 28175</strain>
    </source>
</reference>